<organism evidence="1 2">
    <name type="scientific">Mollisia scopiformis</name>
    <name type="common">Conifer needle endophyte fungus</name>
    <name type="synonym">Phialocephala scopiformis</name>
    <dbReference type="NCBI Taxonomy" id="149040"/>
    <lineage>
        <taxon>Eukaryota</taxon>
        <taxon>Fungi</taxon>
        <taxon>Dikarya</taxon>
        <taxon>Ascomycota</taxon>
        <taxon>Pezizomycotina</taxon>
        <taxon>Leotiomycetes</taxon>
        <taxon>Helotiales</taxon>
        <taxon>Mollisiaceae</taxon>
        <taxon>Mollisia</taxon>
    </lineage>
</organism>
<dbReference type="KEGG" id="psco:LY89DRAFT_742470"/>
<protein>
    <recommendedName>
        <fullName evidence="3">ABM domain-containing protein</fullName>
    </recommendedName>
</protein>
<evidence type="ECO:0008006" key="3">
    <source>
        <dbReference type="Google" id="ProtNLM"/>
    </source>
</evidence>
<name>A0A132B6S1_MOLSC</name>
<proteinExistence type="predicted"/>
<dbReference type="Gene3D" id="3.30.70.100">
    <property type="match status" value="1"/>
</dbReference>
<dbReference type="EMBL" id="KQ947438">
    <property type="protein sequence ID" value="KUJ07699.1"/>
    <property type="molecule type" value="Genomic_DNA"/>
</dbReference>
<dbReference type="AlphaFoldDB" id="A0A132B6S1"/>
<dbReference type="InParanoid" id="A0A132B6S1"/>
<gene>
    <name evidence="1" type="ORF">LY89DRAFT_742470</name>
</gene>
<dbReference type="SUPFAM" id="SSF54909">
    <property type="entry name" value="Dimeric alpha+beta barrel"/>
    <property type="match status" value="1"/>
</dbReference>
<dbReference type="InterPro" id="IPR011008">
    <property type="entry name" value="Dimeric_a/b-barrel"/>
</dbReference>
<dbReference type="Proteomes" id="UP000070700">
    <property type="component" value="Unassembled WGS sequence"/>
</dbReference>
<evidence type="ECO:0000313" key="2">
    <source>
        <dbReference type="Proteomes" id="UP000070700"/>
    </source>
</evidence>
<dbReference type="RefSeq" id="XP_018062054.1">
    <property type="nucleotide sequence ID" value="XM_018220826.1"/>
</dbReference>
<sequence length="213" mass="24084">MASPYPVVEVAIINIKGQNVEDETTKEGKTWHEVFKKLISVPGFTRVGWGRSVRDHDTVIFGVDWESYQHHQDFMEAKGTFTSLLMDLLKHGAAFYAAFSAAVFLWGVDEEKFPSLVKPWITANEKSDSCLGYFWGEVKSPAKVDTSKNLELGKCVIMLSGWKSKETHDYDCGLSIVVDAYKALQAAVKKSDTYPIEFHCVEKSGMEMSWRRL</sequence>
<dbReference type="OrthoDB" id="4873887at2759"/>
<reference evidence="1 2" key="1">
    <citation type="submission" date="2015-10" db="EMBL/GenBank/DDBJ databases">
        <title>Full genome of DAOMC 229536 Phialocephala scopiformis, a fungal endophyte of spruce producing the potent anti-insectan compound rugulosin.</title>
        <authorList>
            <consortium name="DOE Joint Genome Institute"/>
            <person name="Walker A.K."/>
            <person name="Frasz S.L."/>
            <person name="Seifert K.A."/>
            <person name="Miller J.D."/>
            <person name="Mondo S.J."/>
            <person name="Labutti K."/>
            <person name="Lipzen A."/>
            <person name="Dockter R."/>
            <person name="Kennedy M."/>
            <person name="Grigoriev I.V."/>
            <person name="Spatafora J.W."/>
        </authorList>
    </citation>
    <scope>NUCLEOTIDE SEQUENCE [LARGE SCALE GENOMIC DNA]</scope>
    <source>
        <strain evidence="1 2">CBS 120377</strain>
    </source>
</reference>
<evidence type="ECO:0000313" key="1">
    <source>
        <dbReference type="EMBL" id="KUJ07699.1"/>
    </source>
</evidence>
<dbReference type="GeneID" id="28830552"/>
<keyword evidence="2" id="KW-1185">Reference proteome</keyword>
<accession>A0A132B6S1</accession>